<dbReference type="EMBL" id="CP023693">
    <property type="protein sequence ID" value="QEV30878.1"/>
    <property type="molecule type" value="Genomic_DNA"/>
</dbReference>
<sequence length="105" mass="11487">MMLRDGAELLVTTRSPHATLRRFRAEPGSAAWPDRLTVVAVDLRDPRQVLGLCERLREDRQPQVILIDNAAQTVRRPPESYALLAAGESGALPPGCPRVHAAARA</sequence>
<name>A0ABX6B911_9ACTN</name>
<protein>
    <recommendedName>
        <fullName evidence="3">SDR family NAD(P)-dependent oxidoreductase</fullName>
    </recommendedName>
</protein>
<dbReference type="RefSeq" id="WP_152369371.1">
    <property type="nucleotide sequence ID" value="NZ_BMSJ01000014.1"/>
</dbReference>
<dbReference type="GeneID" id="95458953"/>
<organism evidence="1 2">
    <name type="scientific">Streptomyces cinereoruber</name>
    <dbReference type="NCBI Taxonomy" id="67260"/>
    <lineage>
        <taxon>Bacteria</taxon>
        <taxon>Bacillati</taxon>
        <taxon>Actinomycetota</taxon>
        <taxon>Actinomycetes</taxon>
        <taxon>Kitasatosporales</taxon>
        <taxon>Streptomycetaceae</taxon>
        <taxon>Streptomyces</taxon>
    </lineage>
</organism>
<gene>
    <name evidence="1" type="ORF">CP977_00555</name>
</gene>
<proteinExistence type="predicted"/>
<evidence type="ECO:0000313" key="1">
    <source>
        <dbReference type="EMBL" id="QEV30878.1"/>
    </source>
</evidence>
<dbReference type="Gene3D" id="3.40.50.720">
    <property type="entry name" value="NAD(P)-binding Rossmann-like Domain"/>
    <property type="match status" value="1"/>
</dbReference>
<evidence type="ECO:0000313" key="2">
    <source>
        <dbReference type="Proteomes" id="UP000326029"/>
    </source>
</evidence>
<dbReference type="Proteomes" id="UP000326029">
    <property type="component" value="Chromosome"/>
</dbReference>
<dbReference type="SUPFAM" id="SSF51735">
    <property type="entry name" value="NAD(P)-binding Rossmann-fold domains"/>
    <property type="match status" value="1"/>
</dbReference>
<reference evidence="1 2" key="1">
    <citation type="submission" date="2017-09" db="EMBL/GenBank/DDBJ databases">
        <authorList>
            <person name="Lee N."/>
            <person name="Cho B.-K."/>
        </authorList>
    </citation>
    <scope>NUCLEOTIDE SEQUENCE [LARGE SCALE GENOMIC DNA]</scope>
    <source>
        <strain evidence="1 2">ATCC 19740</strain>
    </source>
</reference>
<dbReference type="InterPro" id="IPR036291">
    <property type="entry name" value="NAD(P)-bd_dom_sf"/>
</dbReference>
<keyword evidence="2" id="KW-1185">Reference proteome</keyword>
<accession>A0ABX6B911</accession>
<evidence type="ECO:0008006" key="3">
    <source>
        <dbReference type="Google" id="ProtNLM"/>
    </source>
</evidence>